<evidence type="ECO:0000256" key="1">
    <source>
        <dbReference type="SAM" id="MobiDB-lite"/>
    </source>
</evidence>
<feature type="compositionally biased region" description="Basic and acidic residues" evidence="1">
    <location>
        <begin position="65"/>
        <end position="123"/>
    </location>
</feature>
<reference evidence="2" key="1">
    <citation type="submission" date="2019-08" db="EMBL/GenBank/DDBJ databases">
        <authorList>
            <person name="Kucharzyk K."/>
            <person name="Murdoch R.W."/>
            <person name="Higgins S."/>
            <person name="Loffler F."/>
        </authorList>
    </citation>
    <scope>NUCLEOTIDE SEQUENCE</scope>
</reference>
<proteinExistence type="predicted"/>
<comment type="caution">
    <text evidence="2">The sequence shown here is derived from an EMBL/GenBank/DDBJ whole genome shotgun (WGS) entry which is preliminary data.</text>
</comment>
<gene>
    <name evidence="2" type="ORF">SDC9_146627</name>
</gene>
<dbReference type="EMBL" id="VSSQ01045523">
    <property type="protein sequence ID" value="MPM99436.1"/>
    <property type="molecule type" value="Genomic_DNA"/>
</dbReference>
<organism evidence="2">
    <name type="scientific">bioreactor metagenome</name>
    <dbReference type="NCBI Taxonomy" id="1076179"/>
    <lineage>
        <taxon>unclassified sequences</taxon>
        <taxon>metagenomes</taxon>
        <taxon>ecological metagenomes</taxon>
    </lineage>
</organism>
<sequence>MLEEVGAGHARGEVRRVGEGGHLVAEITAGNDDADRQRRRDSEAESNAEKGDAYRSRRAPRGSCGKRDDGANDERREKEDRRREYRQPVVDHARHDAAADPGTDERADRIKDKAGLHADHDAVNDSLLDL</sequence>
<accession>A0A645ECL1</accession>
<protein>
    <submittedName>
        <fullName evidence="2">Uncharacterized protein</fullName>
    </submittedName>
</protein>
<feature type="compositionally biased region" description="Basic and acidic residues" evidence="1">
    <location>
        <begin position="33"/>
        <end position="55"/>
    </location>
</feature>
<name>A0A645ECL1_9ZZZZ</name>
<feature type="compositionally biased region" description="Basic and acidic residues" evidence="1">
    <location>
        <begin position="10"/>
        <end position="19"/>
    </location>
</feature>
<dbReference type="AlphaFoldDB" id="A0A645ECL1"/>
<evidence type="ECO:0000313" key="2">
    <source>
        <dbReference type="EMBL" id="MPM99436.1"/>
    </source>
</evidence>
<feature type="region of interest" description="Disordered" evidence="1">
    <location>
        <begin position="1"/>
        <end position="130"/>
    </location>
</feature>